<reference evidence="2" key="1">
    <citation type="submission" date="2011-02" db="EMBL/GenBank/DDBJ databases">
        <title>The genome of the leaf-cutting ant Acromyrmex echinatior suggests key adaptations to social evolution and fungus farming.</title>
        <authorList>
            <person name="Nygaard S."/>
            <person name="Zhang G."/>
        </authorList>
    </citation>
    <scope>NUCLEOTIDE SEQUENCE</scope>
</reference>
<organism evidence="3">
    <name type="scientific">Acromyrmex echinatior</name>
    <name type="common">Panamanian leafcutter ant</name>
    <name type="synonym">Acromyrmex octospinosus echinatior</name>
    <dbReference type="NCBI Taxonomy" id="103372"/>
    <lineage>
        <taxon>Eukaryota</taxon>
        <taxon>Metazoa</taxon>
        <taxon>Ecdysozoa</taxon>
        <taxon>Arthropoda</taxon>
        <taxon>Hexapoda</taxon>
        <taxon>Insecta</taxon>
        <taxon>Pterygota</taxon>
        <taxon>Neoptera</taxon>
        <taxon>Endopterygota</taxon>
        <taxon>Hymenoptera</taxon>
        <taxon>Apocrita</taxon>
        <taxon>Aculeata</taxon>
        <taxon>Formicoidea</taxon>
        <taxon>Formicidae</taxon>
        <taxon>Myrmicinae</taxon>
        <taxon>Acromyrmex</taxon>
    </lineage>
</organism>
<proteinExistence type="predicted"/>
<accession>F4WQT5</accession>
<dbReference type="OrthoDB" id="447516at2759"/>
<name>F4WQT5_ACREC</name>
<feature type="transmembrane region" description="Helical" evidence="1">
    <location>
        <begin position="27"/>
        <end position="49"/>
    </location>
</feature>
<dbReference type="AlphaFoldDB" id="F4WQT5"/>
<keyword evidence="1" id="KW-0472">Membrane</keyword>
<dbReference type="EMBL" id="GL888275">
    <property type="protein sequence ID" value="EGI63448.1"/>
    <property type="molecule type" value="Genomic_DNA"/>
</dbReference>
<evidence type="ECO:0000256" key="1">
    <source>
        <dbReference type="SAM" id="Phobius"/>
    </source>
</evidence>
<sequence length="103" mass="10997">MEDAAASAAPTASATAAQDTCFGAGSVAGAVIGTFLTTILLLAVAAFLYRQWRRRKTSGEKRVIAPNFIFLTTKVAQFLIRDRTPFRRQALRDTVGLPPGGLV</sequence>
<gene>
    <name evidence="2" type="ORF">G5I_08176</name>
</gene>
<dbReference type="InParanoid" id="F4WQT5"/>
<keyword evidence="1" id="KW-0812">Transmembrane</keyword>
<evidence type="ECO:0000313" key="3">
    <source>
        <dbReference type="Proteomes" id="UP000007755"/>
    </source>
</evidence>
<evidence type="ECO:0000313" key="2">
    <source>
        <dbReference type="EMBL" id="EGI63448.1"/>
    </source>
</evidence>
<dbReference type="STRING" id="103372.F4WQT5"/>
<dbReference type="Proteomes" id="UP000007755">
    <property type="component" value="Unassembled WGS sequence"/>
</dbReference>
<keyword evidence="1" id="KW-1133">Transmembrane helix</keyword>
<protein>
    <submittedName>
        <fullName evidence="2">Uncharacterized protein</fullName>
    </submittedName>
</protein>
<keyword evidence="3" id="KW-1185">Reference proteome</keyword>